<dbReference type="Gene3D" id="3.90.70.10">
    <property type="entry name" value="Cysteine proteinases"/>
    <property type="match status" value="2"/>
</dbReference>
<keyword evidence="7" id="KW-0732">Signal</keyword>
<comment type="similarity">
    <text evidence="1">Belongs to the peptidase C1 family.</text>
</comment>
<dbReference type="SMART" id="SM00645">
    <property type="entry name" value="Pept_C1"/>
    <property type="match status" value="2"/>
</dbReference>
<dbReference type="InterPro" id="IPR000668">
    <property type="entry name" value="Peptidase_C1A_C"/>
</dbReference>
<dbReference type="GO" id="GO:0006508">
    <property type="term" value="P:proteolysis"/>
    <property type="evidence" value="ECO:0007669"/>
    <property type="project" value="UniProtKB-KW"/>
</dbReference>
<dbReference type="EMBL" id="OV121132">
    <property type="protein sequence ID" value="CAH0545765.1"/>
    <property type="molecule type" value="Genomic_DNA"/>
</dbReference>
<evidence type="ECO:0000313" key="11">
    <source>
        <dbReference type="Proteomes" id="UP001154078"/>
    </source>
</evidence>
<proteinExistence type="inferred from homology"/>
<protein>
    <recommendedName>
        <fullName evidence="12">Cathepsin L</fullName>
    </recommendedName>
</protein>
<feature type="domain" description="Peptidase C1A papain C-terminal" evidence="8">
    <location>
        <begin position="426"/>
        <end position="639"/>
    </location>
</feature>
<dbReference type="Pfam" id="PF08246">
    <property type="entry name" value="Inhibitor_I29"/>
    <property type="match status" value="2"/>
</dbReference>
<dbReference type="PROSITE" id="PS00640">
    <property type="entry name" value="THIOL_PROTEASE_ASN"/>
    <property type="match status" value="2"/>
</dbReference>
<gene>
    <name evidence="10" type="ORF">MELIAE_LOCUS95</name>
</gene>
<organism evidence="10 11">
    <name type="scientific">Brassicogethes aeneus</name>
    <name type="common">Rape pollen beetle</name>
    <name type="synonym">Meligethes aeneus</name>
    <dbReference type="NCBI Taxonomy" id="1431903"/>
    <lineage>
        <taxon>Eukaryota</taxon>
        <taxon>Metazoa</taxon>
        <taxon>Ecdysozoa</taxon>
        <taxon>Arthropoda</taxon>
        <taxon>Hexapoda</taxon>
        <taxon>Insecta</taxon>
        <taxon>Pterygota</taxon>
        <taxon>Neoptera</taxon>
        <taxon>Endopterygota</taxon>
        <taxon>Coleoptera</taxon>
        <taxon>Polyphaga</taxon>
        <taxon>Cucujiformia</taxon>
        <taxon>Nitidulidae</taxon>
        <taxon>Meligethinae</taxon>
        <taxon>Brassicogethes</taxon>
    </lineage>
</organism>
<feature type="signal peptide" evidence="7">
    <location>
        <begin position="1"/>
        <end position="16"/>
    </location>
</feature>
<keyword evidence="4" id="KW-0788">Thiol protease</keyword>
<dbReference type="FunFam" id="3.90.70.10:FF:000006">
    <property type="entry name" value="Cathepsin S"/>
    <property type="match status" value="2"/>
</dbReference>
<sequence length="640" mass="71337">MKVFILIACLAVAVSANKALWEDFKSNHKKSYKSLIEERLRHQIFLNNLDLIEKHNVEYEQGLTSFKKGINQFADWTREEFGAFLKLSGSAERPKTTEKFQAVQAAPDSIDWRSSGSVTPVKDQGSCGSCWAFSTTGSLEGQLQIQKGELISLSEQNLIDCSGSYGNEGCNGGLMTAGFEYIQDYGINSEYDYPYKETDSLCLWNPKRVITKVSGIVEIKEDSEEDLKNAVGTVGPVSVAIDASDEFQFYEFGLFTDRTCNKNYLNHGVLAVGYGSEDGKDFWIVKNSWGPSWGEKGYIRMNRGKNMCGVASMACYPKLIMKVFILIACLAVAVSANKALWEDFKSNHKKSYKSLIEERLRHQIFLNNLDLIEKHNVEYEQGLTSFKKGINQFADWTREEFGAFLKLSGSAERPKTTEKFQAVQAAPDSIDWRSTGSVTPVKDQGSCGSCWAFSTTGSLEGQLKIQQGKLISLSEQNLVDCATRTYGNEGCNGGLMTAGFDYIKDYGINSEAAYPYEEADRRCRFKQSEVITKVSGYVEIKEDSEEDLKNAVGTVGPVSVAIDASDEFQFYESGLFTDRTCDKAYLNHGVLAVGYGSENGKDFWIVKNSWGPSWGERGYIRMNRGKNMCGIASMACYPKL</sequence>
<dbReference type="InterPro" id="IPR025661">
    <property type="entry name" value="Pept_asp_AS"/>
</dbReference>
<dbReference type="PROSITE" id="PS00639">
    <property type="entry name" value="THIOL_PROTEASE_HIS"/>
    <property type="match status" value="2"/>
</dbReference>
<keyword evidence="2" id="KW-0645">Protease</keyword>
<evidence type="ECO:0000259" key="8">
    <source>
        <dbReference type="SMART" id="SM00645"/>
    </source>
</evidence>
<keyword evidence="11" id="KW-1185">Reference proteome</keyword>
<keyword evidence="3" id="KW-0378">Hydrolase</keyword>
<evidence type="ECO:0000256" key="5">
    <source>
        <dbReference type="ARBA" id="ARBA00023145"/>
    </source>
</evidence>
<evidence type="ECO:0000313" key="10">
    <source>
        <dbReference type="EMBL" id="CAH0545765.1"/>
    </source>
</evidence>
<dbReference type="InterPro" id="IPR013128">
    <property type="entry name" value="Peptidase_C1A"/>
</dbReference>
<dbReference type="AlphaFoldDB" id="A0A9P0FAH0"/>
<name>A0A9P0FAH0_BRAAE</name>
<dbReference type="PRINTS" id="PR00705">
    <property type="entry name" value="PAPAIN"/>
</dbReference>
<evidence type="ECO:0000256" key="1">
    <source>
        <dbReference type="ARBA" id="ARBA00008455"/>
    </source>
</evidence>
<feature type="chain" id="PRO_5040423341" description="Cathepsin L" evidence="7">
    <location>
        <begin position="17"/>
        <end position="640"/>
    </location>
</feature>
<accession>A0A9P0FAH0</accession>
<dbReference type="InterPro" id="IPR025660">
    <property type="entry name" value="Pept_his_AS"/>
</dbReference>
<evidence type="ECO:0000256" key="4">
    <source>
        <dbReference type="ARBA" id="ARBA00022807"/>
    </source>
</evidence>
<dbReference type="PANTHER" id="PTHR12411">
    <property type="entry name" value="CYSTEINE PROTEASE FAMILY C1-RELATED"/>
    <property type="match status" value="1"/>
</dbReference>
<dbReference type="InterPro" id="IPR039417">
    <property type="entry name" value="Peptidase_C1A_papain-like"/>
</dbReference>
<feature type="domain" description="Peptidase C1A papain C-terminal" evidence="8">
    <location>
        <begin position="106"/>
        <end position="318"/>
    </location>
</feature>
<dbReference type="GO" id="GO:0008234">
    <property type="term" value="F:cysteine-type peptidase activity"/>
    <property type="evidence" value="ECO:0007669"/>
    <property type="project" value="UniProtKB-KW"/>
</dbReference>
<feature type="domain" description="Cathepsin propeptide inhibitor" evidence="9">
    <location>
        <begin position="21"/>
        <end position="81"/>
    </location>
</feature>
<evidence type="ECO:0008006" key="12">
    <source>
        <dbReference type="Google" id="ProtNLM"/>
    </source>
</evidence>
<dbReference type="SMART" id="SM00848">
    <property type="entry name" value="Inhibitor_I29"/>
    <property type="match status" value="2"/>
</dbReference>
<dbReference type="InterPro" id="IPR000169">
    <property type="entry name" value="Pept_cys_AS"/>
</dbReference>
<evidence type="ECO:0000256" key="6">
    <source>
        <dbReference type="ARBA" id="ARBA00023157"/>
    </source>
</evidence>
<dbReference type="OrthoDB" id="10253408at2759"/>
<evidence type="ECO:0000256" key="2">
    <source>
        <dbReference type="ARBA" id="ARBA00022670"/>
    </source>
</evidence>
<feature type="domain" description="Cathepsin propeptide inhibitor" evidence="9">
    <location>
        <begin position="341"/>
        <end position="401"/>
    </location>
</feature>
<keyword evidence="6" id="KW-1015">Disulfide bond</keyword>
<dbReference type="CDD" id="cd02248">
    <property type="entry name" value="Peptidase_C1A"/>
    <property type="match status" value="2"/>
</dbReference>
<dbReference type="Pfam" id="PF00112">
    <property type="entry name" value="Peptidase_C1"/>
    <property type="match status" value="2"/>
</dbReference>
<evidence type="ECO:0000256" key="3">
    <source>
        <dbReference type="ARBA" id="ARBA00022801"/>
    </source>
</evidence>
<dbReference type="InterPro" id="IPR013201">
    <property type="entry name" value="Prot_inhib_I29"/>
</dbReference>
<dbReference type="SUPFAM" id="SSF54001">
    <property type="entry name" value="Cysteine proteinases"/>
    <property type="match status" value="2"/>
</dbReference>
<keyword evidence="5" id="KW-0865">Zymogen</keyword>
<dbReference type="PROSITE" id="PS00139">
    <property type="entry name" value="THIOL_PROTEASE_CYS"/>
    <property type="match status" value="2"/>
</dbReference>
<dbReference type="InterPro" id="IPR038765">
    <property type="entry name" value="Papain-like_cys_pep_sf"/>
</dbReference>
<dbReference type="Proteomes" id="UP001154078">
    <property type="component" value="Chromosome 1"/>
</dbReference>
<reference evidence="10" key="1">
    <citation type="submission" date="2021-12" db="EMBL/GenBank/DDBJ databases">
        <authorList>
            <person name="King R."/>
        </authorList>
    </citation>
    <scope>NUCLEOTIDE SEQUENCE</scope>
</reference>
<evidence type="ECO:0000256" key="7">
    <source>
        <dbReference type="SAM" id="SignalP"/>
    </source>
</evidence>
<evidence type="ECO:0000259" key="9">
    <source>
        <dbReference type="SMART" id="SM00848"/>
    </source>
</evidence>